<dbReference type="AlphaFoldDB" id="A0A830FRB6"/>
<dbReference type="EMBL" id="BMON01000004">
    <property type="protein sequence ID" value="GGM49658.1"/>
    <property type="molecule type" value="Genomic_DNA"/>
</dbReference>
<gene>
    <name evidence="1" type="ORF">GCM10009006_33630</name>
</gene>
<evidence type="ECO:0000313" key="1">
    <source>
        <dbReference type="EMBL" id="GGM49658.1"/>
    </source>
</evidence>
<organism evidence="1 2">
    <name type="scientific">Haloarcula argentinensis</name>
    <dbReference type="NCBI Taxonomy" id="43776"/>
    <lineage>
        <taxon>Archaea</taxon>
        <taxon>Methanobacteriati</taxon>
        <taxon>Methanobacteriota</taxon>
        <taxon>Stenosarchaea group</taxon>
        <taxon>Halobacteria</taxon>
        <taxon>Halobacteriales</taxon>
        <taxon>Haloarculaceae</taxon>
        <taxon>Haloarcula</taxon>
    </lineage>
</organism>
<reference evidence="1" key="1">
    <citation type="journal article" date="2014" name="Int. J. Syst. Evol. Microbiol.">
        <title>Complete genome sequence of Corynebacterium casei LMG S-19264T (=DSM 44701T), isolated from a smear-ripened cheese.</title>
        <authorList>
            <consortium name="US DOE Joint Genome Institute (JGI-PGF)"/>
            <person name="Walter F."/>
            <person name="Albersmeier A."/>
            <person name="Kalinowski J."/>
            <person name="Ruckert C."/>
        </authorList>
    </citation>
    <scope>NUCLEOTIDE SEQUENCE</scope>
    <source>
        <strain evidence="1">JCM 15759</strain>
    </source>
</reference>
<proteinExistence type="predicted"/>
<evidence type="ECO:0000313" key="2">
    <source>
        <dbReference type="Proteomes" id="UP000656367"/>
    </source>
</evidence>
<sequence>MNTIFPASEEYLGTKATDDAELDTDALEWMFSLATNYARIKIILSRTVE</sequence>
<accession>A0A830FRB6</accession>
<comment type="caution">
    <text evidence="1">The sequence shown here is derived from an EMBL/GenBank/DDBJ whole genome shotgun (WGS) entry which is preliminary data.</text>
</comment>
<name>A0A830FRB6_HALAR</name>
<reference evidence="1" key="2">
    <citation type="submission" date="2020-09" db="EMBL/GenBank/DDBJ databases">
        <authorList>
            <person name="Sun Q."/>
            <person name="Ohkuma M."/>
        </authorList>
    </citation>
    <scope>NUCLEOTIDE SEQUENCE</scope>
    <source>
        <strain evidence="1">JCM 15759</strain>
    </source>
</reference>
<dbReference type="Proteomes" id="UP000656367">
    <property type="component" value="Unassembled WGS sequence"/>
</dbReference>
<protein>
    <submittedName>
        <fullName evidence="1">Uncharacterized protein</fullName>
    </submittedName>
</protein>